<name>A0A318ENL7_9FIRM</name>
<accession>A0A318ENL7</accession>
<dbReference type="Proteomes" id="UP000247523">
    <property type="component" value="Unassembled WGS sequence"/>
</dbReference>
<evidence type="ECO:0000313" key="1">
    <source>
        <dbReference type="EMBL" id="PXV86626.1"/>
    </source>
</evidence>
<sequence length="37" mass="4354">MEIITLLSEIETSIMKVKRKFSKVFEIENKNGGKKRK</sequence>
<gene>
    <name evidence="1" type="ORF">C8E03_1123</name>
</gene>
<comment type="caution">
    <text evidence="1">The sequence shown here is derived from an EMBL/GenBank/DDBJ whole genome shotgun (WGS) entry which is preliminary data.</text>
</comment>
<protein>
    <submittedName>
        <fullName evidence="1">Uncharacterized protein</fullName>
    </submittedName>
</protein>
<organism evidence="1 2">
    <name type="scientific">Lachnotalea glycerini</name>
    <dbReference type="NCBI Taxonomy" id="1763509"/>
    <lineage>
        <taxon>Bacteria</taxon>
        <taxon>Bacillati</taxon>
        <taxon>Bacillota</taxon>
        <taxon>Clostridia</taxon>
        <taxon>Lachnospirales</taxon>
        <taxon>Lachnospiraceae</taxon>
        <taxon>Lachnotalea</taxon>
    </lineage>
</organism>
<dbReference type="AlphaFoldDB" id="A0A318ENL7"/>
<reference evidence="1 2" key="1">
    <citation type="submission" date="2018-05" db="EMBL/GenBank/DDBJ databases">
        <title>Genomic Encyclopedia of Type Strains, Phase IV (KMG-IV): sequencing the most valuable type-strain genomes for metagenomic binning, comparative biology and taxonomic classification.</title>
        <authorList>
            <person name="Goeker M."/>
        </authorList>
    </citation>
    <scope>NUCLEOTIDE SEQUENCE [LARGE SCALE GENOMIC DNA]</scope>
    <source>
        <strain evidence="1 2">DSM 28816</strain>
    </source>
</reference>
<dbReference type="EMBL" id="QICS01000012">
    <property type="protein sequence ID" value="PXV86626.1"/>
    <property type="molecule type" value="Genomic_DNA"/>
</dbReference>
<evidence type="ECO:0000313" key="2">
    <source>
        <dbReference type="Proteomes" id="UP000247523"/>
    </source>
</evidence>
<proteinExistence type="predicted"/>